<protein>
    <recommendedName>
        <fullName evidence="2">YagK/YfjJ C-terminal domain-containing protein</fullName>
    </recommendedName>
</protein>
<gene>
    <name evidence="3" type="ORF">SAMN05660652_01111</name>
</gene>
<sequence>MTHSRHDIPLIASDGAAKSPHHSSAVDPLLRYFFEKYEQTRKKYGIAENDQETTFLAIERFVAEVLADHEPGIQIREGRYGKLEFRQSLIAKRYYRSMNEYLSRYQPGVFYSPLLDLFYESCREIGILGYRFDPLMMPSDSLALVYADKFNQLLERIREKGSTRQFKKKLSNNFGKRFGKFVGLVEYVDALFDRVRSRLIVIRLDLKYHPEKAKEMVPGQARTDLKHFFDNMRSKPSLFDDLAGYVWKMECGDYGGEHFHVFLFFTNDRMQNDCHRGMEIGEYWENVVTKGRGTYFNCNSPENKNKFDRYGLLAIGRVEYYDDRKRYNLLTPLAYICKDEQVVRVKTKKASRSYGRSEMPGERAGRRGKPRSVDVPYQGYLNLVSLRA</sequence>
<reference evidence="3 4" key="1">
    <citation type="submission" date="2016-10" db="EMBL/GenBank/DDBJ databases">
        <authorList>
            <person name="de Groot N.N."/>
        </authorList>
    </citation>
    <scope>NUCLEOTIDE SEQUENCE [LARGE SCALE GENOMIC DNA]</scope>
    <source>
        <strain evidence="3 4">DSM 5885</strain>
    </source>
</reference>
<dbReference type="Pfam" id="PF11726">
    <property type="entry name" value="YagK_YfjJ_C"/>
    <property type="match status" value="1"/>
</dbReference>
<dbReference type="STRING" id="83767.SAMN05660652_01111"/>
<dbReference type="RefSeq" id="WP_091934994.1">
    <property type="nucleotide sequence ID" value="NZ_FNCY01000003.1"/>
</dbReference>
<accession>A0A1G7ZB18</accession>
<feature type="region of interest" description="Disordered" evidence="1">
    <location>
        <begin position="349"/>
        <end position="373"/>
    </location>
</feature>
<dbReference type="EMBL" id="FNCY01000003">
    <property type="protein sequence ID" value="SDH05300.1"/>
    <property type="molecule type" value="Genomic_DNA"/>
</dbReference>
<dbReference type="AlphaFoldDB" id="A0A1G7ZB18"/>
<evidence type="ECO:0000313" key="3">
    <source>
        <dbReference type="EMBL" id="SDH05300.1"/>
    </source>
</evidence>
<name>A0A1G7ZB18_9RHOO</name>
<evidence type="ECO:0000256" key="1">
    <source>
        <dbReference type="SAM" id="MobiDB-lite"/>
    </source>
</evidence>
<proteinExistence type="predicted"/>
<keyword evidence="4" id="KW-1185">Reference proteome</keyword>
<dbReference type="OrthoDB" id="8592743at2"/>
<evidence type="ECO:0000259" key="2">
    <source>
        <dbReference type="Pfam" id="PF11726"/>
    </source>
</evidence>
<feature type="domain" description="YagK/YfjJ C-terminal" evidence="2">
    <location>
        <begin position="197"/>
        <end position="357"/>
    </location>
</feature>
<organism evidence="3 4">
    <name type="scientific">Propionivibrio dicarboxylicus</name>
    <dbReference type="NCBI Taxonomy" id="83767"/>
    <lineage>
        <taxon>Bacteria</taxon>
        <taxon>Pseudomonadati</taxon>
        <taxon>Pseudomonadota</taxon>
        <taxon>Betaproteobacteria</taxon>
        <taxon>Rhodocyclales</taxon>
        <taxon>Rhodocyclaceae</taxon>
        <taxon>Propionivibrio</taxon>
    </lineage>
</organism>
<evidence type="ECO:0000313" key="4">
    <source>
        <dbReference type="Proteomes" id="UP000198607"/>
    </source>
</evidence>
<dbReference type="InterPro" id="IPR057271">
    <property type="entry name" value="YagK_YfjJ_C"/>
</dbReference>
<dbReference type="Proteomes" id="UP000198607">
    <property type="component" value="Unassembled WGS sequence"/>
</dbReference>